<keyword evidence="3" id="KW-1185">Reference proteome</keyword>
<protein>
    <submittedName>
        <fullName evidence="2">Legionaminic acid biosynthesis protein PtmG</fullName>
    </submittedName>
</protein>
<evidence type="ECO:0000313" key="2">
    <source>
        <dbReference type="EMBL" id="CAI2717012.1"/>
    </source>
</evidence>
<evidence type="ECO:0000313" key="3">
    <source>
        <dbReference type="Proteomes" id="UP001157733"/>
    </source>
</evidence>
<evidence type="ECO:0000256" key="1">
    <source>
        <dbReference type="SAM" id="MobiDB-lite"/>
    </source>
</evidence>
<reference evidence="2 3" key="1">
    <citation type="submission" date="2022-09" db="EMBL/GenBank/DDBJ databases">
        <authorList>
            <person name="Kop L."/>
        </authorList>
    </citation>
    <scope>NUCLEOTIDE SEQUENCE [LARGE SCALE GENOMIC DNA]</scope>
    <source>
        <strain evidence="2 3">347</strain>
    </source>
</reference>
<feature type="region of interest" description="Disordered" evidence="1">
    <location>
        <begin position="35"/>
        <end position="55"/>
    </location>
</feature>
<dbReference type="EMBL" id="OX336137">
    <property type="protein sequence ID" value="CAI2717012.1"/>
    <property type="molecule type" value="Genomic_DNA"/>
</dbReference>
<gene>
    <name evidence="2" type="ORF">NSPWAT_0153</name>
</gene>
<dbReference type="Proteomes" id="UP001157733">
    <property type="component" value="Chromosome"/>
</dbReference>
<organism evidence="2 3">
    <name type="scientific">Nitrospina watsonii</name>
    <dbReference type="NCBI Taxonomy" id="1323948"/>
    <lineage>
        <taxon>Bacteria</taxon>
        <taxon>Pseudomonadati</taxon>
        <taxon>Nitrospinota/Tectimicrobiota group</taxon>
        <taxon>Nitrospinota</taxon>
        <taxon>Nitrospinia</taxon>
        <taxon>Nitrospinales</taxon>
        <taxon>Nitrospinaceae</taxon>
        <taxon>Nitrospina</taxon>
    </lineage>
</organism>
<accession>A0ABM9HA34</accession>
<sequence length="82" mass="9698">MNQPSIQLFCGLTPRASMPLFIRLIRFVLSACQERRGKNRNRPGEPKASKQGTINWEEREHELRDLCDRFRSKERSRTRSPL</sequence>
<proteinExistence type="predicted"/>
<name>A0ABM9HA34_9BACT</name>